<comment type="caution">
    <text evidence="2">The sequence shown here is derived from an EMBL/GenBank/DDBJ whole genome shotgun (WGS) entry which is preliminary data.</text>
</comment>
<sequence>MSMCFVVYTIFPPSNWHLKENSAARASSCPRCYCDCYSDDFLPFDFINTSFADCGKNDSELNKEMEKGLVGLYMEELELMKTVANETLEHTKELVMDARRSSSQYQNEAEKCNAGVEACEEARERAEAQLRQERKLSLLWENRARDLGWKNVARKMNS</sequence>
<dbReference type="OrthoDB" id="1851883at2759"/>
<gene>
    <name evidence="2" type="ORF">FNV43_RR04861</name>
</gene>
<accession>A0A8K0MQJ0</accession>
<protein>
    <submittedName>
        <fullName evidence="2">Uncharacterized protein</fullName>
    </submittedName>
</protein>
<dbReference type="InterPro" id="IPR010471">
    <property type="entry name" value="DUF1068"/>
</dbReference>
<feature type="coiled-coil region" evidence="1">
    <location>
        <begin position="74"/>
        <end position="136"/>
    </location>
</feature>
<evidence type="ECO:0000313" key="3">
    <source>
        <dbReference type="Proteomes" id="UP000796880"/>
    </source>
</evidence>
<keyword evidence="3" id="KW-1185">Reference proteome</keyword>
<dbReference type="PANTHER" id="PTHR32254:SF6">
    <property type="entry name" value="DUF1068 DOMAIN-CONTAINING PROTEIN"/>
    <property type="match status" value="1"/>
</dbReference>
<proteinExistence type="predicted"/>
<dbReference type="EMBL" id="VOIH02000002">
    <property type="protein sequence ID" value="KAF3454414.1"/>
    <property type="molecule type" value="Genomic_DNA"/>
</dbReference>
<dbReference type="Pfam" id="PF06364">
    <property type="entry name" value="DUF1068"/>
    <property type="match status" value="1"/>
</dbReference>
<evidence type="ECO:0000313" key="2">
    <source>
        <dbReference type="EMBL" id="KAF3454414.1"/>
    </source>
</evidence>
<organism evidence="2 3">
    <name type="scientific">Rhamnella rubrinervis</name>
    <dbReference type="NCBI Taxonomy" id="2594499"/>
    <lineage>
        <taxon>Eukaryota</taxon>
        <taxon>Viridiplantae</taxon>
        <taxon>Streptophyta</taxon>
        <taxon>Embryophyta</taxon>
        <taxon>Tracheophyta</taxon>
        <taxon>Spermatophyta</taxon>
        <taxon>Magnoliopsida</taxon>
        <taxon>eudicotyledons</taxon>
        <taxon>Gunneridae</taxon>
        <taxon>Pentapetalae</taxon>
        <taxon>rosids</taxon>
        <taxon>fabids</taxon>
        <taxon>Rosales</taxon>
        <taxon>Rhamnaceae</taxon>
        <taxon>rhamnoid group</taxon>
        <taxon>Rhamneae</taxon>
        <taxon>Rhamnella</taxon>
    </lineage>
</organism>
<dbReference type="Proteomes" id="UP000796880">
    <property type="component" value="Unassembled WGS sequence"/>
</dbReference>
<keyword evidence="1" id="KW-0175">Coiled coil</keyword>
<dbReference type="PANTHER" id="PTHR32254">
    <property type="entry name" value="EXPRESSED PROTEIN"/>
    <property type="match status" value="1"/>
</dbReference>
<evidence type="ECO:0000256" key="1">
    <source>
        <dbReference type="SAM" id="Coils"/>
    </source>
</evidence>
<name>A0A8K0MQJ0_9ROSA</name>
<dbReference type="AlphaFoldDB" id="A0A8K0MQJ0"/>
<reference evidence="2" key="1">
    <citation type="submission" date="2020-03" db="EMBL/GenBank/DDBJ databases">
        <title>A high-quality chromosome-level genome assembly of a woody plant with both climbing and erect habits, Rhamnella rubrinervis.</title>
        <authorList>
            <person name="Lu Z."/>
            <person name="Yang Y."/>
            <person name="Zhu X."/>
            <person name="Sun Y."/>
        </authorList>
    </citation>
    <scope>NUCLEOTIDE SEQUENCE</scope>
    <source>
        <strain evidence="2">BYM</strain>
        <tissue evidence="2">Leaf</tissue>
    </source>
</reference>